<organism evidence="4 5">
    <name type="scientific">Thiomicrorhabdus xiamenensis</name>
    <dbReference type="NCBI Taxonomy" id="2739063"/>
    <lineage>
        <taxon>Bacteria</taxon>
        <taxon>Pseudomonadati</taxon>
        <taxon>Pseudomonadota</taxon>
        <taxon>Gammaproteobacteria</taxon>
        <taxon>Thiotrichales</taxon>
        <taxon>Piscirickettsiaceae</taxon>
        <taxon>Thiomicrorhabdus</taxon>
    </lineage>
</organism>
<dbReference type="InterPro" id="IPR041614">
    <property type="entry name" value="DprA_WH"/>
</dbReference>
<dbReference type="GO" id="GO:0009294">
    <property type="term" value="P:DNA-mediated transformation"/>
    <property type="evidence" value="ECO:0007669"/>
    <property type="project" value="InterPro"/>
</dbReference>
<dbReference type="KEGG" id="txa:HQN79_01330"/>
<dbReference type="Pfam" id="PF02481">
    <property type="entry name" value="DNA_processg_A"/>
    <property type="match status" value="1"/>
</dbReference>
<evidence type="ECO:0000313" key="5">
    <source>
        <dbReference type="Proteomes" id="UP000504724"/>
    </source>
</evidence>
<dbReference type="Gene3D" id="1.10.10.10">
    <property type="entry name" value="Winged helix-like DNA-binding domain superfamily/Winged helix DNA-binding domain"/>
    <property type="match status" value="1"/>
</dbReference>
<feature type="domain" description="Smf/DprA SLOG" evidence="2">
    <location>
        <begin position="83"/>
        <end position="290"/>
    </location>
</feature>
<keyword evidence="5" id="KW-1185">Reference proteome</keyword>
<dbReference type="RefSeq" id="WP_173283909.1">
    <property type="nucleotide sequence ID" value="NZ_CP054020.1"/>
</dbReference>
<name>A0A7D4NMZ4_9GAMM</name>
<accession>A0A7D4NMZ4</accession>
<dbReference type="PANTHER" id="PTHR43022:SF1">
    <property type="entry name" value="PROTEIN SMF"/>
    <property type="match status" value="1"/>
</dbReference>
<reference evidence="4 5" key="1">
    <citation type="submission" date="2020-05" db="EMBL/GenBank/DDBJ databases">
        <title>Thiomicrorhabdus sediminis sp.nov. and Thiomicrorhabdus xiamenensis sp.nov., novel sulfur-oxidizing bacteria isolated from coastal sediment.</title>
        <authorList>
            <person name="Liu X."/>
        </authorList>
    </citation>
    <scope>NUCLEOTIDE SEQUENCE [LARGE SCALE GENOMIC DNA]</scope>
    <source>
        <strain evidence="4 5">G2</strain>
    </source>
</reference>
<dbReference type="EMBL" id="CP054020">
    <property type="protein sequence ID" value="QKI88313.1"/>
    <property type="molecule type" value="Genomic_DNA"/>
</dbReference>
<dbReference type="InterPro" id="IPR003488">
    <property type="entry name" value="DprA"/>
</dbReference>
<dbReference type="InterPro" id="IPR057666">
    <property type="entry name" value="DrpA_SLOG"/>
</dbReference>
<proteinExistence type="inferred from homology"/>
<dbReference type="PANTHER" id="PTHR43022">
    <property type="entry name" value="PROTEIN SMF"/>
    <property type="match status" value="1"/>
</dbReference>
<evidence type="ECO:0000259" key="2">
    <source>
        <dbReference type="Pfam" id="PF02481"/>
    </source>
</evidence>
<comment type="similarity">
    <text evidence="1">Belongs to the DprA/Smf family.</text>
</comment>
<protein>
    <submittedName>
        <fullName evidence="4">DNA-protecting protein DprA</fullName>
    </submittedName>
</protein>
<dbReference type="Gene3D" id="3.40.50.450">
    <property type="match status" value="1"/>
</dbReference>
<dbReference type="Proteomes" id="UP000504724">
    <property type="component" value="Chromosome"/>
</dbReference>
<dbReference type="InterPro" id="IPR036388">
    <property type="entry name" value="WH-like_DNA-bd_sf"/>
</dbReference>
<feature type="domain" description="DprA winged helix" evidence="3">
    <location>
        <begin position="306"/>
        <end position="363"/>
    </location>
</feature>
<gene>
    <name evidence="4" type="primary">dprA</name>
    <name evidence="4" type="ORF">HQN79_01330</name>
</gene>
<dbReference type="AlphaFoldDB" id="A0A7D4NMZ4"/>
<sequence length="370" mass="40087">MSELPALLRLHQAQPKLSQLQALLDRFGSFSEALQAGETSLRETAGLTPWQQQQISAQEIGSRVDEALDWQQDRNGAYWQQWLSYWDEDYPQLLKEISDAPPILAVRGDLALLNDPQIAVVGSRNASKTGMDNAYDFSRFLSQQGLCITSGMAAGIDTAAHKGGLQGQGKTVAVLGTGLDRVYPASNQQLARDIAAEGVMVSEFPLGTKPLAQNFPKRNRIISGLSVGTLVVEASLKSGSLITARTALEQGREVFAIPGSIHNPQAKGCHQLIKQGAKLVESGEDVFAELGSILQLALQPEAFSAQTENPEGSTAESSKLLSLIEFEPISLDELLVLSKMPLSSLQSELMALELQGKIEKLSAGRWQRIR</sequence>
<dbReference type="NCBIfam" id="TIGR00732">
    <property type="entry name" value="dprA"/>
    <property type="match status" value="1"/>
</dbReference>
<dbReference type="SUPFAM" id="SSF102405">
    <property type="entry name" value="MCP/YpsA-like"/>
    <property type="match status" value="1"/>
</dbReference>
<evidence type="ECO:0000313" key="4">
    <source>
        <dbReference type="EMBL" id="QKI88313.1"/>
    </source>
</evidence>
<dbReference type="Pfam" id="PF17782">
    <property type="entry name" value="WHD_DprA"/>
    <property type="match status" value="1"/>
</dbReference>
<evidence type="ECO:0000256" key="1">
    <source>
        <dbReference type="ARBA" id="ARBA00006525"/>
    </source>
</evidence>
<evidence type="ECO:0000259" key="3">
    <source>
        <dbReference type="Pfam" id="PF17782"/>
    </source>
</evidence>